<dbReference type="OrthoDB" id="4791288at2"/>
<sequence length="98" mass="10324">MDHVASIVADIHLTKPEALAVIAATLDAPVQGARTASAFVALPQGGWVEVDIPKFGEAPPLTLDVHDPRGQAEARASAQSLLDLLAHVAGWPVHHLRE</sequence>
<evidence type="ECO:0000313" key="1">
    <source>
        <dbReference type="EMBL" id="POH61365.1"/>
    </source>
</evidence>
<dbReference type="RefSeq" id="WP_103431573.1">
    <property type="nucleotide sequence ID" value="NZ_PPXF01000058.1"/>
</dbReference>
<protein>
    <submittedName>
        <fullName evidence="1">Uncharacterized protein</fullName>
    </submittedName>
</protein>
<evidence type="ECO:0000313" key="2">
    <source>
        <dbReference type="Proteomes" id="UP000237104"/>
    </source>
</evidence>
<dbReference type="AlphaFoldDB" id="A0A2S3Z724"/>
<organism evidence="1 2">
    <name type="scientific">Cryobacterium zongtaii</name>
    <dbReference type="NCBI Taxonomy" id="1259217"/>
    <lineage>
        <taxon>Bacteria</taxon>
        <taxon>Bacillati</taxon>
        <taxon>Actinomycetota</taxon>
        <taxon>Actinomycetes</taxon>
        <taxon>Micrococcales</taxon>
        <taxon>Microbacteriaceae</taxon>
        <taxon>Cryobacterium</taxon>
    </lineage>
</organism>
<gene>
    <name evidence="1" type="ORF">C3B59_11955</name>
</gene>
<accession>A0A2S3Z724</accession>
<reference evidence="1 2" key="1">
    <citation type="submission" date="2018-01" db="EMBL/GenBank/DDBJ databases">
        <title>Cryobacterium sp. nov., from glaciers in China.</title>
        <authorList>
            <person name="Liu Q."/>
            <person name="Xin Y.-H."/>
        </authorList>
    </citation>
    <scope>NUCLEOTIDE SEQUENCE [LARGE SCALE GENOMIC DNA]</scope>
    <source>
        <strain evidence="1 2">TMB1-8</strain>
    </source>
</reference>
<dbReference type="EMBL" id="PPXF01000058">
    <property type="protein sequence ID" value="POH61365.1"/>
    <property type="molecule type" value="Genomic_DNA"/>
</dbReference>
<name>A0A2S3Z724_9MICO</name>
<comment type="caution">
    <text evidence="1">The sequence shown here is derived from an EMBL/GenBank/DDBJ whole genome shotgun (WGS) entry which is preliminary data.</text>
</comment>
<dbReference type="Proteomes" id="UP000237104">
    <property type="component" value="Unassembled WGS sequence"/>
</dbReference>
<proteinExistence type="predicted"/>